<organism evidence="2 3">
    <name type="scientific">Pseudolysinimonas kribbensis</name>
    <dbReference type="NCBI Taxonomy" id="433641"/>
    <lineage>
        <taxon>Bacteria</taxon>
        <taxon>Bacillati</taxon>
        <taxon>Actinomycetota</taxon>
        <taxon>Actinomycetes</taxon>
        <taxon>Micrococcales</taxon>
        <taxon>Microbacteriaceae</taxon>
        <taxon>Pseudolysinimonas</taxon>
    </lineage>
</organism>
<keyword evidence="1" id="KW-1133">Transmembrane helix</keyword>
<name>A0ABQ6K9P5_9MICO</name>
<gene>
    <name evidence="2" type="ORF">GCM10025881_30520</name>
</gene>
<keyword evidence="1" id="KW-0472">Membrane</keyword>
<proteinExistence type="predicted"/>
<accession>A0ABQ6K9P5</accession>
<reference evidence="3" key="1">
    <citation type="journal article" date="2019" name="Int. J. Syst. Evol. Microbiol.">
        <title>The Global Catalogue of Microorganisms (GCM) 10K type strain sequencing project: providing services to taxonomists for standard genome sequencing and annotation.</title>
        <authorList>
            <consortium name="The Broad Institute Genomics Platform"/>
            <consortium name="The Broad Institute Genome Sequencing Center for Infectious Disease"/>
            <person name="Wu L."/>
            <person name="Ma J."/>
        </authorList>
    </citation>
    <scope>NUCLEOTIDE SEQUENCE [LARGE SCALE GENOMIC DNA]</scope>
    <source>
        <strain evidence="3">NBRC 108894</strain>
    </source>
</reference>
<keyword evidence="3" id="KW-1185">Reference proteome</keyword>
<evidence type="ECO:0000256" key="1">
    <source>
        <dbReference type="SAM" id="Phobius"/>
    </source>
</evidence>
<dbReference type="InterPro" id="IPR025443">
    <property type="entry name" value="DUF4307"/>
</dbReference>
<sequence>MVVAVLVGVAVVATAVVWVIWVGLFTPGAAIDNQDIGYRHVNASTLQVTEQISADPGTRVTCSFEGVDEKFAIVGWKIVDIPPSTQRTFRHSVTVRISQPAVNGTVGACWLTKP</sequence>
<comment type="caution">
    <text evidence="2">The sequence shown here is derived from an EMBL/GenBank/DDBJ whole genome shotgun (WGS) entry which is preliminary data.</text>
</comment>
<dbReference type="RefSeq" id="WP_284254850.1">
    <property type="nucleotide sequence ID" value="NZ_BSVB01000001.1"/>
</dbReference>
<evidence type="ECO:0000313" key="2">
    <source>
        <dbReference type="EMBL" id="GMA96228.1"/>
    </source>
</evidence>
<evidence type="ECO:0008006" key="4">
    <source>
        <dbReference type="Google" id="ProtNLM"/>
    </source>
</evidence>
<keyword evidence="1" id="KW-0812">Transmembrane</keyword>
<dbReference type="Proteomes" id="UP001157034">
    <property type="component" value="Unassembled WGS sequence"/>
</dbReference>
<dbReference type="EMBL" id="BSVB01000001">
    <property type="protein sequence ID" value="GMA96228.1"/>
    <property type="molecule type" value="Genomic_DNA"/>
</dbReference>
<evidence type="ECO:0000313" key="3">
    <source>
        <dbReference type="Proteomes" id="UP001157034"/>
    </source>
</evidence>
<dbReference type="Pfam" id="PF14155">
    <property type="entry name" value="DUF4307"/>
    <property type="match status" value="1"/>
</dbReference>
<protein>
    <recommendedName>
        <fullName evidence="4">DUF4307 domain-containing protein</fullName>
    </recommendedName>
</protein>
<feature type="transmembrane region" description="Helical" evidence="1">
    <location>
        <begin position="6"/>
        <end position="25"/>
    </location>
</feature>